<feature type="region of interest" description="Disordered" evidence="1">
    <location>
        <begin position="175"/>
        <end position="194"/>
    </location>
</feature>
<protein>
    <submittedName>
        <fullName evidence="2">Uncharacterized protein</fullName>
    </submittedName>
</protein>
<feature type="compositionally biased region" description="Polar residues" evidence="1">
    <location>
        <begin position="34"/>
        <end position="51"/>
    </location>
</feature>
<dbReference type="Gramene" id="KOM39672">
    <property type="protein sequence ID" value="KOM39672"/>
    <property type="gene ID" value="LR48_Vigan03g305400"/>
</dbReference>
<dbReference type="Proteomes" id="UP000053144">
    <property type="component" value="Chromosome 3"/>
</dbReference>
<evidence type="ECO:0000256" key="1">
    <source>
        <dbReference type="SAM" id="MobiDB-lite"/>
    </source>
</evidence>
<dbReference type="AlphaFoldDB" id="A0A0L9UAT8"/>
<reference evidence="3" key="1">
    <citation type="journal article" date="2015" name="Proc. Natl. Acad. Sci. U.S.A.">
        <title>Genome sequencing of adzuki bean (Vigna angularis) provides insight into high starch and low fat accumulation and domestication.</title>
        <authorList>
            <person name="Yang K."/>
            <person name="Tian Z."/>
            <person name="Chen C."/>
            <person name="Luo L."/>
            <person name="Zhao B."/>
            <person name="Wang Z."/>
            <person name="Yu L."/>
            <person name="Li Y."/>
            <person name="Sun Y."/>
            <person name="Li W."/>
            <person name="Chen Y."/>
            <person name="Li Y."/>
            <person name="Zhang Y."/>
            <person name="Ai D."/>
            <person name="Zhao J."/>
            <person name="Shang C."/>
            <person name="Ma Y."/>
            <person name="Wu B."/>
            <person name="Wang M."/>
            <person name="Gao L."/>
            <person name="Sun D."/>
            <person name="Zhang P."/>
            <person name="Guo F."/>
            <person name="Wang W."/>
            <person name="Li Y."/>
            <person name="Wang J."/>
            <person name="Varshney R.K."/>
            <person name="Wang J."/>
            <person name="Ling H.Q."/>
            <person name="Wan P."/>
        </authorList>
    </citation>
    <scope>NUCLEOTIDE SEQUENCE</scope>
    <source>
        <strain evidence="3">cv. Jingnong 6</strain>
    </source>
</reference>
<evidence type="ECO:0000313" key="3">
    <source>
        <dbReference type="Proteomes" id="UP000053144"/>
    </source>
</evidence>
<sequence>MRRTKLGVSGLEGEAQLGRGGTHGDAPWERPTHSRTVQQHSWYFGSTSQQQREAHNKRMDVESGRSSPARPGRCSTVHQQLQHPPPVEYTSITTTAATTPFQQLFHMALQHLVHLESFTHGLESSSRSQPRQHTFTLMITRPAATKRKPSRSASIQAVTEMTDDSRKAWRTSRSSHFHVPAASSNPEVAHGHGMCTKEDKRWTCERREMWNGEQWKRRGPHLLKAHGPKEFARDNMHENKRSHGRKLKFRFWL</sequence>
<organism evidence="2 3">
    <name type="scientific">Phaseolus angularis</name>
    <name type="common">Azuki bean</name>
    <name type="synonym">Vigna angularis</name>
    <dbReference type="NCBI Taxonomy" id="3914"/>
    <lineage>
        <taxon>Eukaryota</taxon>
        <taxon>Viridiplantae</taxon>
        <taxon>Streptophyta</taxon>
        <taxon>Embryophyta</taxon>
        <taxon>Tracheophyta</taxon>
        <taxon>Spermatophyta</taxon>
        <taxon>Magnoliopsida</taxon>
        <taxon>eudicotyledons</taxon>
        <taxon>Gunneridae</taxon>
        <taxon>Pentapetalae</taxon>
        <taxon>rosids</taxon>
        <taxon>fabids</taxon>
        <taxon>Fabales</taxon>
        <taxon>Fabaceae</taxon>
        <taxon>Papilionoideae</taxon>
        <taxon>50 kb inversion clade</taxon>
        <taxon>NPAAA clade</taxon>
        <taxon>indigoferoid/millettioid clade</taxon>
        <taxon>Phaseoleae</taxon>
        <taxon>Vigna</taxon>
    </lineage>
</organism>
<name>A0A0L9UAT8_PHAAN</name>
<evidence type="ECO:0000313" key="2">
    <source>
        <dbReference type="EMBL" id="KOM39672.1"/>
    </source>
</evidence>
<proteinExistence type="predicted"/>
<feature type="compositionally biased region" description="Basic and acidic residues" evidence="1">
    <location>
        <begin position="52"/>
        <end position="63"/>
    </location>
</feature>
<gene>
    <name evidence="2" type="ORF">LR48_Vigan03g305400</name>
</gene>
<accession>A0A0L9UAT8</accession>
<dbReference type="EMBL" id="CM003373">
    <property type="protein sequence ID" value="KOM39672.1"/>
    <property type="molecule type" value="Genomic_DNA"/>
</dbReference>
<feature type="region of interest" description="Disordered" evidence="1">
    <location>
        <begin position="1"/>
        <end position="82"/>
    </location>
</feature>